<feature type="domain" description="UBC core" evidence="7">
    <location>
        <begin position="249"/>
        <end position="409"/>
    </location>
</feature>
<feature type="compositionally biased region" description="Acidic residues" evidence="6">
    <location>
        <begin position="79"/>
        <end position="111"/>
    </location>
</feature>
<reference evidence="8" key="1">
    <citation type="submission" date="2022-12" db="EMBL/GenBank/DDBJ databases">
        <title>Draft genome assemblies for two species of Escallonia (Escalloniales).</title>
        <authorList>
            <person name="Chanderbali A."/>
            <person name="Dervinis C."/>
            <person name="Anghel I."/>
            <person name="Soltis D."/>
            <person name="Soltis P."/>
            <person name="Zapata F."/>
        </authorList>
    </citation>
    <scope>NUCLEOTIDE SEQUENCE</scope>
    <source>
        <strain evidence="8">UCBG92.1500</strain>
        <tissue evidence="8">Leaf</tissue>
    </source>
</reference>
<protein>
    <recommendedName>
        <fullName evidence="1">E2 ubiquitin-conjugating enzyme</fullName>
        <ecNumber evidence="1">2.3.2.23</ecNumber>
    </recommendedName>
</protein>
<evidence type="ECO:0000313" key="9">
    <source>
        <dbReference type="Proteomes" id="UP001187471"/>
    </source>
</evidence>
<organism evidence="8 9">
    <name type="scientific">Escallonia rubra</name>
    <dbReference type="NCBI Taxonomy" id="112253"/>
    <lineage>
        <taxon>Eukaryota</taxon>
        <taxon>Viridiplantae</taxon>
        <taxon>Streptophyta</taxon>
        <taxon>Embryophyta</taxon>
        <taxon>Tracheophyta</taxon>
        <taxon>Spermatophyta</taxon>
        <taxon>Magnoliopsida</taxon>
        <taxon>eudicotyledons</taxon>
        <taxon>Gunneridae</taxon>
        <taxon>Pentapetalae</taxon>
        <taxon>asterids</taxon>
        <taxon>campanulids</taxon>
        <taxon>Escalloniales</taxon>
        <taxon>Escalloniaceae</taxon>
        <taxon>Escallonia</taxon>
    </lineage>
</organism>
<gene>
    <name evidence="8" type="ORF">RJ640_000189</name>
</gene>
<dbReference type="GO" id="GO:0005524">
    <property type="term" value="F:ATP binding"/>
    <property type="evidence" value="ECO:0007669"/>
    <property type="project" value="UniProtKB-KW"/>
</dbReference>
<dbReference type="Proteomes" id="UP001187471">
    <property type="component" value="Unassembled WGS sequence"/>
</dbReference>
<proteinExistence type="predicted"/>
<dbReference type="EC" id="2.3.2.23" evidence="1"/>
<dbReference type="PANTHER" id="PTHR46116:SF18">
    <property type="entry name" value="UBIQUITIN-CONJUGATING ENZYME E2 38 ISOFORM X1"/>
    <property type="match status" value="1"/>
</dbReference>
<evidence type="ECO:0000313" key="8">
    <source>
        <dbReference type="EMBL" id="KAK2980080.1"/>
    </source>
</evidence>
<evidence type="ECO:0000259" key="7">
    <source>
        <dbReference type="PROSITE" id="PS50127"/>
    </source>
</evidence>
<dbReference type="AlphaFoldDB" id="A0AA88RW16"/>
<evidence type="ECO:0000256" key="6">
    <source>
        <dbReference type="SAM" id="MobiDB-lite"/>
    </source>
</evidence>
<dbReference type="SUPFAM" id="SSF54495">
    <property type="entry name" value="UBC-like"/>
    <property type="match status" value="1"/>
</dbReference>
<evidence type="ECO:0000256" key="4">
    <source>
        <dbReference type="ARBA" id="ARBA00022786"/>
    </source>
</evidence>
<keyword evidence="2" id="KW-0808">Transferase</keyword>
<dbReference type="CDD" id="cd23837">
    <property type="entry name" value="UBCc_UBE2O"/>
    <property type="match status" value="1"/>
</dbReference>
<feature type="region of interest" description="Disordered" evidence="6">
    <location>
        <begin position="34"/>
        <end position="111"/>
    </location>
</feature>
<evidence type="ECO:0000256" key="2">
    <source>
        <dbReference type="ARBA" id="ARBA00022679"/>
    </source>
</evidence>
<dbReference type="EMBL" id="JAVXUO010001681">
    <property type="protein sequence ID" value="KAK2980080.1"/>
    <property type="molecule type" value="Genomic_DNA"/>
</dbReference>
<keyword evidence="5" id="KW-0067">ATP-binding</keyword>
<dbReference type="PROSITE" id="PS50127">
    <property type="entry name" value="UBC_2"/>
    <property type="match status" value="1"/>
</dbReference>
<evidence type="ECO:0000256" key="3">
    <source>
        <dbReference type="ARBA" id="ARBA00022741"/>
    </source>
</evidence>
<dbReference type="Pfam" id="PF00179">
    <property type="entry name" value="UQ_con"/>
    <property type="match status" value="1"/>
</dbReference>
<dbReference type="PANTHER" id="PTHR46116">
    <property type="entry name" value="(E3-INDEPENDENT) E2 UBIQUITIN-CONJUGATING ENZYME"/>
    <property type="match status" value="1"/>
</dbReference>
<accession>A0AA88RW16</accession>
<sequence length="491" mass="53664">MCVLQTREVTGERAAVADLAMDIEIKESSDALISKKAKHTEDAITKDLGNSSSVVGSTSDSINSDNINASNSDISYHDDDNDDDDHVDDGDDLSDYGDDDDYIFENDDDNDDDYLNMQAQFDNVDLPPGVEASVSWLKEPMPCENVPTATSTSAQPDAVGLPAVAVVGGGAGAGTSAGEVACVASCKNKDAASSSSNAPVESGSEGTEEDKELEVMRRFQEFKKFDTVDDFSDHHYNRMGFEGQQPPKNWTKKIQDEWKILEKDLPDTIYVRVYESRMDLLRAVIVGPAGTPYHDGLFVFDVLFPPTYPDIPPMVYYYSGGLRLNPNLYDCGKVCLSLLNTWTGHGSEKWMPKTSTMLQVLVSIQALILNAKPFFNEPGYESNYTGDVGDKKSKAYNEDVFILSLKTMMYTLRRPPKHFEDLVAGHFRSRAHDILSACKAYMGGAEVGSAARGSSSGEFKAAVGGMMNALVSNFTRNGAKNCEQFRIASDS</sequence>
<keyword evidence="9" id="KW-1185">Reference proteome</keyword>
<dbReference type="SMART" id="SM00212">
    <property type="entry name" value="UBCc"/>
    <property type="match status" value="1"/>
</dbReference>
<keyword evidence="3" id="KW-0547">Nucleotide-binding</keyword>
<dbReference type="InterPro" id="IPR000608">
    <property type="entry name" value="UBC"/>
</dbReference>
<dbReference type="Gene3D" id="3.10.110.10">
    <property type="entry name" value="Ubiquitin Conjugating Enzyme"/>
    <property type="match status" value="1"/>
</dbReference>
<keyword evidence="4" id="KW-0833">Ubl conjugation pathway</keyword>
<dbReference type="GO" id="GO:0061631">
    <property type="term" value="F:ubiquitin conjugating enzyme activity"/>
    <property type="evidence" value="ECO:0007669"/>
    <property type="project" value="UniProtKB-EC"/>
</dbReference>
<comment type="caution">
    <text evidence="8">The sequence shown here is derived from an EMBL/GenBank/DDBJ whole genome shotgun (WGS) entry which is preliminary data.</text>
</comment>
<dbReference type="InterPro" id="IPR016135">
    <property type="entry name" value="UBQ-conjugating_enzyme/RWD"/>
</dbReference>
<evidence type="ECO:0000256" key="1">
    <source>
        <dbReference type="ARBA" id="ARBA00012486"/>
    </source>
</evidence>
<feature type="compositionally biased region" description="Low complexity" evidence="6">
    <location>
        <begin position="49"/>
        <end position="74"/>
    </location>
</feature>
<evidence type="ECO:0000256" key="5">
    <source>
        <dbReference type="ARBA" id="ARBA00022840"/>
    </source>
</evidence>
<feature type="region of interest" description="Disordered" evidence="6">
    <location>
        <begin position="188"/>
        <end position="211"/>
    </location>
</feature>
<feature type="compositionally biased region" description="Low complexity" evidence="6">
    <location>
        <begin position="188"/>
        <end position="198"/>
    </location>
</feature>
<name>A0AA88RW16_9ASTE</name>
<dbReference type="FunFam" id="3.10.110.10:FF:000028">
    <property type="entry name" value="Probable ubiquitin-conjugating enzyme E2 23"/>
    <property type="match status" value="1"/>
</dbReference>